<dbReference type="RefSeq" id="WP_038517297.1">
    <property type="nucleotide sequence ID" value="NZ_CP008953.1"/>
</dbReference>
<dbReference type="AlphaFoldDB" id="A0A075V2D9"/>
<gene>
    <name evidence="1" type="ORF">AJAP_29745</name>
</gene>
<dbReference type="KEGG" id="aja:AJAP_29745"/>
<keyword evidence="2" id="KW-1185">Reference proteome</keyword>
<evidence type="ECO:0000313" key="2">
    <source>
        <dbReference type="Proteomes" id="UP000028492"/>
    </source>
</evidence>
<dbReference type="EMBL" id="CP008953">
    <property type="protein sequence ID" value="AIG78781.1"/>
    <property type="molecule type" value="Genomic_DNA"/>
</dbReference>
<dbReference type="HOGENOM" id="CLU_1915885_0_0_11"/>
<accession>A0A075V2D9</accession>
<name>A0A075V2D9_9PSEU</name>
<dbReference type="STRING" id="208439.AJAP_29745"/>
<protein>
    <submittedName>
        <fullName evidence="1">Uncharacterized protein</fullName>
    </submittedName>
</protein>
<dbReference type="Proteomes" id="UP000028492">
    <property type="component" value="Chromosome"/>
</dbReference>
<evidence type="ECO:0000313" key="1">
    <source>
        <dbReference type="EMBL" id="AIG78781.1"/>
    </source>
</evidence>
<sequence length="134" mass="15099">MDHRLLDRLRDLHGSLGTDITFVTRMVEDDAPRADVLRDLGERLTDLGTALLARSDDVDADVLAKLPDDGWLPEAGERHRALIVAHHVGERPLRCGRIYLAVCGAPCFPFYGRDPSGRTARHERCPTCRDRLFR</sequence>
<organism evidence="1 2">
    <name type="scientific">Amycolatopsis japonica</name>
    <dbReference type="NCBI Taxonomy" id="208439"/>
    <lineage>
        <taxon>Bacteria</taxon>
        <taxon>Bacillati</taxon>
        <taxon>Actinomycetota</taxon>
        <taxon>Actinomycetes</taxon>
        <taxon>Pseudonocardiales</taxon>
        <taxon>Pseudonocardiaceae</taxon>
        <taxon>Amycolatopsis</taxon>
        <taxon>Amycolatopsis japonica group</taxon>
    </lineage>
</organism>
<proteinExistence type="predicted"/>
<reference evidence="1 2" key="1">
    <citation type="journal article" date="2014" name="J. Biotechnol.">
        <title>Complete genome sequence of the actinobacterium Amycolatopsis japonica MG417-CF17(T) (=DSM 44213T) producing (S,S)-N,N'-ethylenediaminedisuccinic acid.</title>
        <authorList>
            <person name="Stegmann E."/>
            <person name="Albersmeier A."/>
            <person name="Spohn M."/>
            <person name="Gert H."/>
            <person name="Weber T."/>
            <person name="Wohlleben W."/>
            <person name="Kalinowski J."/>
            <person name="Ruckert C."/>
        </authorList>
    </citation>
    <scope>NUCLEOTIDE SEQUENCE [LARGE SCALE GENOMIC DNA]</scope>
    <source>
        <strain evidence="2">MG417-CF17 (DSM 44213)</strain>
    </source>
</reference>